<protein>
    <submittedName>
        <fullName evidence="2">Uncharacterized protein</fullName>
    </submittedName>
</protein>
<feature type="region of interest" description="Disordered" evidence="1">
    <location>
        <begin position="61"/>
        <end position="156"/>
    </location>
</feature>
<organism evidence="2 3">
    <name type="scientific">Pleuronectes platessa</name>
    <name type="common">European plaice</name>
    <dbReference type="NCBI Taxonomy" id="8262"/>
    <lineage>
        <taxon>Eukaryota</taxon>
        <taxon>Metazoa</taxon>
        <taxon>Chordata</taxon>
        <taxon>Craniata</taxon>
        <taxon>Vertebrata</taxon>
        <taxon>Euteleostomi</taxon>
        <taxon>Actinopterygii</taxon>
        <taxon>Neopterygii</taxon>
        <taxon>Teleostei</taxon>
        <taxon>Neoteleostei</taxon>
        <taxon>Acanthomorphata</taxon>
        <taxon>Carangaria</taxon>
        <taxon>Pleuronectiformes</taxon>
        <taxon>Pleuronectoidei</taxon>
        <taxon>Pleuronectidae</taxon>
        <taxon>Pleuronectes</taxon>
    </lineage>
</organism>
<name>A0A9N7YLN0_PLEPL</name>
<gene>
    <name evidence="2" type="ORF">PLEPLA_LOCUS16678</name>
</gene>
<evidence type="ECO:0000313" key="3">
    <source>
        <dbReference type="Proteomes" id="UP001153269"/>
    </source>
</evidence>
<comment type="caution">
    <text evidence="2">The sequence shown here is derived from an EMBL/GenBank/DDBJ whole genome shotgun (WGS) entry which is preliminary data.</text>
</comment>
<sequence>MKPSNDACILKALTVYLNKEPGNLIKEYPVFMRYKPTKDGDGGGDWHLVLQRSEMGAAVKRQSGCIPADPGTITLDNDSERKSQQVYEETGDGNGGQHNTEQPEAGQHDNILNSGVGLTALSEPSRRDTHQQKRIKRQAGGEVKRFSVHHRRKEQSSAWAAFFCPNSGENRA</sequence>
<evidence type="ECO:0000256" key="1">
    <source>
        <dbReference type="SAM" id="MobiDB-lite"/>
    </source>
</evidence>
<accession>A0A9N7YLN0</accession>
<dbReference type="AlphaFoldDB" id="A0A9N7YLN0"/>
<dbReference type="EMBL" id="CADEAL010001080">
    <property type="protein sequence ID" value="CAB1428704.1"/>
    <property type="molecule type" value="Genomic_DNA"/>
</dbReference>
<reference evidence="2" key="1">
    <citation type="submission" date="2020-03" db="EMBL/GenBank/DDBJ databases">
        <authorList>
            <person name="Weist P."/>
        </authorList>
    </citation>
    <scope>NUCLEOTIDE SEQUENCE</scope>
</reference>
<dbReference type="Proteomes" id="UP001153269">
    <property type="component" value="Unassembled WGS sequence"/>
</dbReference>
<keyword evidence="3" id="KW-1185">Reference proteome</keyword>
<proteinExistence type="predicted"/>
<evidence type="ECO:0000313" key="2">
    <source>
        <dbReference type="EMBL" id="CAB1428704.1"/>
    </source>
</evidence>